<dbReference type="SUPFAM" id="SSF81383">
    <property type="entry name" value="F-box domain"/>
    <property type="match status" value="1"/>
</dbReference>
<dbReference type="Gene3D" id="1.20.1280.50">
    <property type="match status" value="1"/>
</dbReference>
<name>A0AAV5D7D1_ELECO</name>
<dbReference type="CDD" id="cd22160">
    <property type="entry name" value="F-box_AtFBL13-like"/>
    <property type="match status" value="1"/>
</dbReference>
<dbReference type="AlphaFoldDB" id="A0AAV5D7D1"/>
<reference evidence="2" key="1">
    <citation type="journal article" date="2018" name="DNA Res.">
        <title>Multiple hybrid de novo genome assembly of finger millet, an orphan allotetraploid crop.</title>
        <authorList>
            <person name="Hatakeyama M."/>
            <person name="Aluri S."/>
            <person name="Balachadran M.T."/>
            <person name="Sivarajan S.R."/>
            <person name="Patrignani A."/>
            <person name="Gruter S."/>
            <person name="Poveda L."/>
            <person name="Shimizu-Inatsugi R."/>
            <person name="Baeten J."/>
            <person name="Francoijs K.J."/>
            <person name="Nataraja K.N."/>
            <person name="Reddy Y.A.N."/>
            <person name="Phadnis S."/>
            <person name="Ravikumar R.L."/>
            <person name="Schlapbach R."/>
            <person name="Sreeman S.M."/>
            <person name="Shimizu K.K."/>
        </authorList>
    </citation>
    <scope>NUCLEOTIDE SEQUENCE</scope>
</reference>
<accession>A0AAV5D7D1</accession>
<dbReference type="Pfam" id="PF00646">
    <property type="entry name" value="F-box"/>
    <property type="match status" value="1"/>
</dbReference>
<dbReference type="PROSITE" id="PS50181">
    <property type="entry name" value="FBOX"/>
    <property type="match status" value="1"/>
</dbReference>
<comment type="caution">
    <text evidence="2">The sequence shown here is derived from an EMBL/GenBank/DDBJ whole genome shotgun (WGS) entry which is preliminary data.</text>
</comment>
<dbReference type="PANTHER" id="PTHR34223:SF22">
    <property type="entry name" value="OS11G0208300 PROTEIN"/>
    <property type="match status" value="1"/>
</dbReference>
<dbReference type="PANTHER" id="PTHR34223">
    <property type="entry name" value="OS11G0201299 PROTEIN"/>
    <property type="match status" value="1"/>
</dbReference>
<evidence type="ECO:0000259" key="1">
    <source>
        <dbReference type="PROSITE" id="PS50181"/>
    </source>
</evidence>
<dbReference type="InterPro" id="IPR053781">
    <property type="entry name" value="F-box_AtFBL13-like"/>
</dbReference>
<dbReference type="InterPro" id="IPR053197">
    <property type="entry name" value="F-box_SCFL_complex_component"/>
</dbReference>
<reference evidence="2" key="2">
    <citation type="submission" date="2021-12" db="EMBL/GenBank/DDBJ databases">
        <title>Resequencing data analysis of finger millet.</title>
        <authorList>
            <person name="Hatakeyama M."/>
            <person name="Aluri S."/>
            <person name="Balachadran M.T."/>
            <person name="Sivarajan S.R."/>
            <person name="Poveda L."/>
            <person name="Shimizu-Inatsugi R."/>
            <person name="Schlapbach R."/>
            <person name="Sreeman S.M."/>
            <person name="Shimizu K.K."/>
        </authorList>
    </citation>
    <scope>NUCLEOTIDE SEQUENCE</scope>
</reference>
<proteinExistence type="predicted"/>
<dbReference type="EMBL" id="BQKI01000013">
    <property type="protein sequence ID" value="GJN06838.1"/>
    <property type="molecule type" value="Genomic_DNA"/>
</dbReference>
<dbReference type="InterPro" id="IPR036047">
    <property type="entry name" value="F-box-like_dom_sf"/>
</dbReference>
<dbReference type="Proteomes" id="UP001054889">
    <property type="component" value="Unassembled WGS sequence"/>
</dbReference>
<evidence type="ECO:0000313" key="3">
    <source>
        <dbReference type="Proteomes" id="UP001054889"/>
    </source>
</evidence>
<protein>
    <recommendedName>
        <fullName evidence="1">F-box domain-containing protein</fullName>
    </recommendedName>
</protein>
<dbReference type="InterPro" id="IPR001810">
    <property type="entry name" value="F-box_dom"/>
</dbReference>
<gene>
    <name evidence="2" type="primary">ga24607</name>
    <name evidence="2" type="ORF">PR202_ga24607</name>
</gene>
<organism evidence="2 3">
    <name type="scientific">Eleusine coracana subsp. coracana</name>
    <dbReference type="NCBI Taxonomy" id="191504"/>
    <lineage>
        <taxon>Eukaryota</taxon>
        <taxon>Viridiplantae</taxon>
        <taxon>Streptophyta</taxon>
        <taxon>Embryophyta</taxon>
        <taxon>Tracheophyta</taxon>
        <taxon>Spermatophyta</taxon>
        <taxon>Magnoliopsida</taxon>
        <taxon>Liliopsida</taxon>
        <taxon>Poales</taxon>
        <taxon>Poaceae</taxon>
        <taxon>PACMAD clade</taxon>
        <taxon>Chloridoideae</taxon>
        <taxon>Cynodonteae</taxon>
        <taxon>Eleusininae</taxon>
        <taxon>Eleusine</taxon>
    </lineage>
</organism>
<sequence>MTDRISALPDSICEHVLSFLPAKDAVRTCVLARRWRNVWTRSPSLRVTGDVDHRSVGRISNFVDHLLDVRLSGAFPAPLDSCAFDFMMQYTKCHHLDGKDGNKGGGEILYCLICNAHLVPVADDAQVKRWIKRCVPESASSGSASVTG</sequence>
<feature type="domain" description="F-box" evidence="1">
    <location>
        <begin position="2"/>
        <end position="48"/>
    </location>
</feature>
<keyword evidence="3" id="KW-1185">Reference proteome</keyword>
<evidence type="ECO:0000313" key="2">
    <source>
        <dbReference type="EMBL" id="GJN06838.1"/>
    </source>
</evidence>